<evidence type="ECO:0000256" key="1">
    <source>
        <dbReference type="SAM" id="MobiDB-lite"/>
    </source>
</evidence>
<evidence type="ECO:0000313" key="3">
    <source>
        <dbReference type="Proteomes" id="UP001596139"/>
    </source>
</evidence>
<proteinExistence type="predicted"/>
<name>A0ABW1MKL3_9ACTN</name>
<protein>
    <submittedName>
        <fullName evidence="2">Uncharacterized protein</fullName>
    </submittedName>
</protein>
<organism evidence="2 3">
    <name type="scientific">Streptomyces ochraceiscleroticus</name>
    <dbReference type="NCBI Taxonomy" id="47761"/>
    <lineage>
        <taxon>Bacteria</taxon>
        <taxon>Bacillati</taxon>
        <taxon>Actinomycetota</taxon>
        <taxon>Actinomycetes</taxon>
        <taxon>Kitasatosporales</taxon>
        <taxon>Streptomycetaceae</taxon>
        <taxon>Streptomyces</taxon>
    </lineage>
</organism>
<comment type="caution">
    <text evidence="2">The sequence shown here is derived from an EMBL/GenBank/DDBJ whole genome shotgun (WGS) entry which is preliminary data.</text>
</comment>
<sequence length="1252" mass="131709">MTSIDPPTTVGVLLPVRIETRFDDSRLRVLIVPDEPWFDRHDPLPGPAELDLLERYVAVAGDNPGAPSARQAWRTFASQVGGGRATWLVRTFRRIASDRTIRVERPAAQRDTARLPELPFFPPELQVWLARDGAPPALALTLHVDVSRLRADFPDPDDATDRRWWESWDEAVLTGVAGEIDLGGSPDDIEALYVVGLGGDEQEPARLFAAHEAAGRLGLIAPGTPTNTVDAAPAADLGDDPDTWLTGLLAPVPPSSAQVSAALTGADGLHIPLNNDHRHRDHTTALVAGLWPALWGFAQCNVWGIPHAEQAPAWAAEALYPEGPYPTLRIGTQPYGLLPVTALAAWQAGPADPPVESAMVPALQLLRDEWAAAAESRGTIESADTNGLLDHLAQVPTSPGYRHRDARPLEVWLMSLLFLDYRIGWRHVVDAWRARTPLAVALDLTPRRRYAAVGGSAPLRLPLVVPAGMTTEAIATMLRRLVQAARATPGVLADPERLHADVLGAQPDSLLLRLAIRALQVAVGDVGRAKVADFRWLDPIVRRHTDRVPLEQWIGAVAPGDLIAGTPAARAFARTAGGLAAIADLAGDERRLDRALSATVDCATYRVDAWVTGPATRRLRELHDAPANARGWRLGAYGWVDRPRTGTPGPSAAGMLPAPSQSQATVAMILRDRAVNDAEAGRWHMDLSSTTVRTADRLAAAVRAGTHLSEVLGHEVERVVAEPIAVERLRRDYPVRAGHSGRRVCDGQAVLAADPATLDLPADTLTGLAQLAAAVDAYGDLLMAEAVQHVVEGRAETAGAVLDAVAGLGRPPDLSVIGTRRPGRAVLTVCVALLPAAAPPALPTEPGPLSELSPGTLADPSFAAFLGVQLGGGDTWTWTTGTGTTVTLADLGLEPIDALAFTGAHLERLAADAAGAPLATRVGSARHDRAVRLALLLGQSPATAQALADDSAPEVAPADDTAVRLRYRRVRTVAQALLARLRSDSPADRQAALAAARRWGIAPTEVTGETPAARAAELLAARLAAAPGGDLPEPVTADLVPALVSLVSPTGRLAVLGRLRGAEVPGLSPVPELDRDWLTVVAAVREPLARLEAHQLAAGGPASAGPAFTSWSSRPADPWQTADPPSRLVAGYAAAGLDIAALGADDEVAVALLDRFGETIPGTQHAPSVVFGFAAPTARAPQAVLLAVPPDPARPLTTADLVAAVAEARLLAHARIARPADLEAARALLPTALLPAEGTLAVPLVPTPFQES</sequence>
<reference evidence="3" key="1">
    <citation type="journal article" date="2019" name="Int. J. Syst. Evol. Microbiol.">
        <title>The Global Catalogue of Microorganisms (GCM) 10K type strain sequencing project: providing services to taxonomists for standard genome sequencing and annotation.</title>
        <authorList>
            <consortium name="The Broad Institute Genomics Platform"/>
            <consortium name="The Broad Institute Genome Sequencing Center for Infectious Disease"/>
            <person name="Wu L."/>
            <person name="Ma J."/>
        </authorList>
    </citation>
    <scope>NUCLEOTIDE SEQUENCE [LARGE SCALE GENOMIC DNA]</scope>
    <source>
        <strain evidence="3">CGMCC 1.15180</strain>
    </source>
</reference>
<gene>
    <name evidence="2" type="ORF">ACFP4F_17725</name>
</gene>
<dbReference type="Proteomes" id="UP001596139">
    <property type="component" value="Unassembled WGS sequence"/>
</dbReference>
<dbReference type="RefSeq" id="WP_031063832.1">
    <property type="nucleotide sequence ID" value="NZ_JBHSPX010000004.1"/>
</dbReference>
<keyword evidence="3" id="KW-1185">Reference proteome</keyword>
<accession>A0ABW1MKL3</accession>
<feature type="region of interest" description="Disordered" evidence="1">
    <location>
        <begin position="1102"/>
        <end position="1122"/>
    </location>
</feature>
<dbReference type="EMBL" id="JBHSPX010000004">
    <property type="protein sequence ID" value="MFC6064374.1"/>
    <property type="molecule type" value="Genomic_DNA"/>
</dbReference>
<evidence type="ECO:0000313" key="2">
    <source>
        <dbReference type="EMBL" id="MFC6064374.1"/>
    </source>
</evidence>